<reference evidence="1 2" key="1">
    <citation type="submission" date="2012-08" db="EMBL/GenBank/DDBJ databases">
        <title>The Genome Sequence of Barnesiella intestinihominis YIT 11860.</title>
        <authorList>
            <consortium name="The Broad Institute Genome Sequencing Platform"/>
            <person name="Earl A."/>
            <person name="Ward D."/>
            <person name="Feldgarden M."/>
            <person name="Gevers D."/>
            <person name="Morotomi M."/>
            <person name="Walker B."/>
            <person name="Young S.K."/>
            <person name="Zeng Q."/>
            <person name="Gargeya S."/>
            <person name="Fitzgerald M."/>
            <person name="Haas B."/>
            <person name="Abouelleil A."/>
            <person name="Alvarado L."/>
            <person name="Arachchi H.M."/>
            <person name="Berlin A.M."/>
            <person name="Chapman S.B."/>
            <person name="Goldberg J."/>
            <person name="Griggs A."/>
            <person name="Gujja S."/>
            <person name="Hansen M."/>
            <person name="Howarth C."/>
            <person name="Imamovic A."/>
            <person name="Larimer J."/>
            <person name="McCowen C."/>
            <person name="Montmayeur A."/>
            <person name="Murphy C."/>
            <person name="Neiman D."/>
            <person name="Pearson M."/>
            <person name="Priest M."/>
            <person name="Roberts A."/>
            <person name="Saif S."/>
            <person name="Shea T."/>
            <person name="Sisk P."/>
            <person name="Sykes S."/>
            <person name="Wortman J."/>
            <person name="Nusbaum C."/>
            <person name="Birren B."/>
        </authorList>
    </citation>
    <scope>NUCLEOTIDE SEQUENCE [LARGE SCALE GENOMIC DNA]</scope>
    <source>
        <strain evidence="1 2">YIT 11860</strain>
    </source>
</reference>
<protein>
    <submittedName>
        <fullName evidence="1">Uncharacterized protein</fullName>
    </submittedName>
</protein>
<evidence type="ECO:0000313" key="1">
    <source>
        <dbReference type="EMBL" id="EJZ65980.1"/>
    </source>
</evidence>
<dbReference type="HOGENOM" id="CLU_3266283_0_0_10"/>
<organism evidence="1 2">
    <name type="scientific">Barnesiella intestinihominis YIT 11860</name>
    <dbReference type="NCBI Taxonomy" id="742726"/>
    <lineage>
        <taxon>Bacteria</taxon>
        <taxon>Pseudomonadati</taxon>
        <taxon>Bacteroidota</taxon>
        <taxon>Bacteroidia</taxon>
        <taxon>Bacteroidales</taxon>
        <taxon>Barnesiellaceae</taxon>
        <taxon>Barnesiella</taxon>
    </lineage>
</organism>
<dbReference type="AlphaFoldDB" id="K0XQ31"/>
<proteinExistence type="predicted"/>
<keyword evidence="2" id="KW-1185">Reference proteome</keyword>
<evidence type="ECO:0000313" key="2">
    <source>
        <dbReference type="Proteomes" id="UP000006044"/>
    </source>
</evidence>
<dbReference type="EMBL" id="ADLE01000001">
    <property type="protein sequence ID" value="EJZ65980.1"/>
    <property type="molecule type" value="Genomic_DNA"/>
</dbReference>
<sequence length="41" mass="4628">MMLGGSPKVDSRLNKIVSCVEPKSLSDIMQHLGLKDRKKMR</sequence>
<gene>
    <name evidence="1" type="ORF">HMPREF9448_00154</name>
</gene>
<name>K0XQ31_9BACT</name>
<comment type="caution">
    <text evidence="1">The sequence shown here is derived from an EMBL/GenBank/DDBJ whole genome shotgun (WGS) entry which is preliminary data.</text>
</comment>
<accession>K0XQ31</accession>
<dbReference type="Proteomes" id="UP000006044">
    <property type="component" value="Unassembled WGS sequence"/>
</dbReference>